<sequence>MLWFDRSIEGFWRSFGVIFLLLPFFWINELAEKKQILENAELAAEFFPNGTFWAVQMTTLALDWTVFPIVLASLAGPVGISKNYVSFIVVRNWSSILVSIAYMLAGLLYLSGIVSSEFLDLITLSLMGVALWYSFNIARIALQTGLSVTLGVVVLELVLSFVIFGLVVRVLG</sequence>
<feature type="transmembrane region" description="Helical" evidence="1">
    <location>
        <begin position="95"/>
        <end position="114"/>
    </location>
</feature>
<proteinExistence type="predicted"/>
<gene>
    <name evidence="2" type="ORF">HK439_00545</name>
</gene>
<protein>
    <submittedName>
        <fullName evidence="2">Uncharacterized protein</fullName>
    </submittedName>
</protein>
<feature type="transmembrane region" description="Helical" evidence="1">
    <location>
        <begin position="121"/>
        <end position="142"/>
    </location>
</feature>
<feature type="transmembrane region" description="Helical" evidence="1">
    <location>
        <begin position="12"/>
        <end position="31"/>
    </location>
</feature>
<dbReference type="AlphaFoldDB" id="A0A926P0V0"/>
<evidence type="ECO:0000256" key="1">
    <source>
        <dbReference type="SAM" id="Phobius"/>
    </source>
</evidence>
<evidence type="ECO:0000313" key="3">
    <source>
        <dbReference type="Proteomes" id="UP000598467"/>
    </source>
</evidence>
<dbReference type="Proteomes" id="UP000598467">
    <property type="component" value="Unassembled WGS sequence"/>
</dbReference>
<accession>A0A926P0V0</accession>
<dbReference type="EMBL" id="JABFCZ010000001">
    <property type="protein sequence ID" value="MBD1544736.1"/>
    <property type="molecule type" value="Genomic_DNA"/>
</dbReference>
<organism evidence="2 3">
    <name type="scientific">Roseibium aggregatum</name>
    <dbReference type="NCBI Taxonomy" id="187304"/>
    <lineage>
        <taxon>Bacteria</taxon>
        <taxon>Pseudomonadati</taxon>
        <taxon>Pseudomonadota</taxon>
        <taxon>Alphaproteobacteria</taxon>
        <taxon>Hyphomicrobiales</taxon>
        <taxon>Stappiaceae</taxon>
        <taxon>Roseibium</taxon>
    </lineage>
</organism>
<reference evidence="2" key="1">
    <citation type="submission" date="2020-05" db="EMBL/GenBank/DDBJ databases">
        <title>Identification of trans-AT polyketide cluster in two marine bacteria, producers of a novel glutaramide-containing polyketide sesbanimide D and analogs.</title>
        <authorList>
            <person name="Kacar D."/>
            <person name="Rodriguez P."/>
            <person name="Canedo L."/>
            <person name="Gonzalez E."/>
            <person name="Galan B."/>
            <person name="De La Calle F."/>
            <person name="Garcia J.L."/>
        </authorList>
    </citation>
    <scope>NUCLEOTIDE SEQUENCE</scope>
    <source>
        <strain evidence="2">PHM038</strain>
    </source>
</reference>
<keyword evidence="1" id="KW-0812">Transmembrane</keyword>
<comment type="caution">
    <text evidence="2">The sequence shown here is derived from an EMBL/GenBank/DDBJ whole genome shotgun (WGS) entry which is preliminary data.</text>
</comment>
<name>A0A926P0V0_9HYPH</name>
<keyword evidence="1" id="KW-1133">Transmembrane helix</keyword>
<evidence type="ECO:0000313" key="2">
    <source>
        <dbReference type="EMBL" id="MBD1544736.1"/>
    </source>
</evidence>
<feature type="transmembrane region" description="Helical" evidence="1">
    <location>
        <begin position="148"/>
        <end position="171"/>
    </location>
</feature>
<keyword evidence="1" id="KW-0472">Membrane</keyword>